<dbReference type="STRING" id="45634.SCRDD08_00226"/>
<protein>
    <submittedName>
        <fullName evidence="2">O-antigen polymerase</fullName>
    </submittedName>
</protein>
<feature type="transmembrane region" description="Helical" evidence="1">
    <location>
        <begin position="411"/>
        <end position="434"/>
    </location>
</feature>
<feature type="transmembrane region" description="Helical" evidence="1">
    <location>
        <begin position="92"/>
        <end position="112"/>
    </location>
</feature>
<accession>A0A139N4S4</accession>
<feature type="transmembrane region" description="Helical" evidence="1">
    <location>
        <begin position="240"/>
        <end position="264"/>
    </location>
</feature>
<dbReference type="NCBIfam" id="TIGR04370">
    <property type="entry name" value="glyco_rpt_poly"/>
    <property type="match status" value="1"/>
</dbReference>
<dbReference type="AlphaFoldDB" id="A0A139N4S4"/>
<feature type="transmembrane region" description="Helical" evidence="1">
    <location>
        <begin position="351"/>
        <end position="374"/>
    </location>
</feature>
<keyword evidence="1" id="KW-0472">Membrane</keyword>
<feature type="transmembrane region" description="Helical" evidence="1">
    <location>
        <begin position="211"/>
        <end position="228"/>
    </location>
</feature>
<dbReference type="EMBL" id="LQRD01000015">
    <property type="protein sequence ID" value="KXT71039.1"/>
    <property type="molecule type" value="Genomic_DNA"/>
</dbReference>
<feature type="transmembrane region" description="Helical" evidence="1">
    <location>
        <begin position="189"/>
        <end position="205"/>
    </location>
</feature>
<evidence type="ECO:0000313" key="3">
    <source>
        <dbReference type="Proteomes" id="UP000070377"/>
    </source>
</evidence>
<keyword evidence="1" id="KW-1133">Transmembrane helix</keyword>
<keyword evidence="1" id="KW-0812">Transmembrane</keyword>
<evidence type="ECO:0000313" key="2">
    <source>
        <dbReference type="EMBL" id="KXT71039.1"/>
    </source>
</evidence>
<dbReference type="PATRIC" id="fig|45634.12.peg.235"/>
<feature type="transmembrane region" description="Helical" evidence="1">
    <location>
        <begin position="53"/>
        <end position="72"/>
    </location>
</feature>
<proteinExistence type="predicted"/>
<feature type="transmembrane region" description="Helical" evidence="1">
    <location>
        <begin position="27"/>
        <end position="46"/>
    </location>
</feature>
<feature type="transmembrane region" description="Helical" evidence="1">
    <location>
        <begin position="381"/>
        <end position="399"/>
    </location>
</feature>
<comment type="caution">
    <text evidence="2">The sequence shown here is derived from an EMBL/GenBank/DDBJ whole genome shotgun (WGS) entry which is preliminary data.</text>
</comment>
<name>A0A139N4S4_STRCR</name>
<dbReference type="Proteomes" id="UP000070377">
    <property type="component" value="Unassembled WGS sequence"/>
</dbReference>
<evidence type="ECO:0000256" key="1">
    <source>
        <dbReference type="SAM" id="Phobius"/>
    </source>
</evidence>
<dbReference type="RefSeq" id="WP_068981941.1">
    <property type="nucleotide sequence ID" value="NZ_CABPTQ010000004.1"/>
</dbReference>
<gene>
    <name evidence="2" type="ORF">SCRDD08_00226</name>
</gene>
<reference evidence="2 3" key="1">
    <citation type="submission" date="2016-01" db="EMBL/GenBank/DDBJ databases">
        <title>Highly variable Streptococcus oralis are common among viridans streptococci isolated from primates.</title>
        <authorList>
            <person name="Denapaite D."/>
            <person name="Rieger M."/>
            <person name="Koendgen S."/>
            <person name="Brueckner R."/>
            <person name="Ochigava I."/>
            <person name="Kappeler P."/>
            <person name="Maetz-Rensing K."/>
            <person name="Leendertz F."/>
            <person name="Hakenbeck R."/>
        </authorList>
    </citation>
    <scope>NUCLEOTIDE SEQUENCE [LARGE SCALE GENOMIC DNA]</scope>
    <source>
        <strain evidence="2 3">DD08</strain>
    </source>
</reference>
<organism evidence="2 3">
    <name type="scientific">Streptococcus cristatus</name>
    <dbReference type="NCBI Taxonomy" id="45634"/>
    <lineage>
        <taxon>Bacteria</taxon>
        <taxon>Bacillati</taxon>
        <taxon>Bacillota</taxon>
        <taxon>Bacilli</taxon>
        <taxon>Lactobacillales</taxon>
        <taxon>Streptococcaceae</taxon>
        <taxon>Streptococcus</taxon>
    </lineage>
</organism>
<sequence length="443" mass="50749">MAILLSLMISLILYFYFLLIRKDLSNPGIINLVIWLFASLGTIHFVNKWGSPLSFVTLLILVVGLIMFSAGVSLSNSFVKTSSKKSFRSLPLVPMFFFIIVFIFFIFAYRILSVDAFRVSVYYSQISGKPVSSNLFTAIERARYMITNYDYSFSKGTANILRANYSLGILTFTYYCQEYFYGKNLIQKFLFLLIALASLFISLLSTGRTELLGLVSGYFVIFILYYSRKYIWSGVESSSKLLKIILLYGLGAIALFLVVGDVVLNRLGSSPLDNLSKYIGSPIAGLDYFIKNQNYYLENRYFGENTFIAIYGTLKTLGIFPEQLSPFLPIINFYGTTSNVYTAYYVFIKDFGYSVAILVQFFYGIFFGTMYYIIKKNLFSPFLIMIYGLLSYGMVIMFFQEAFITLLTTHIVRLMFLLVWLALIKILSIFKLGVHINILRNRI</sequence>